<organism evidence="1 2">
    <name type="scientific">Lactuca virosa</name>
    <dbReference type="NCBI Taxonomy" id="75947"/>
    <lineage>
        <taxon>Eukaryota</taxon>
        <taxon>Viridiplantae</taxon>
        <taxon>Streptophyta</taxon>
        <taxon>Embryophyta</taxon>
        <taxon>Tracheophyta</taxon>
        <taxon>Spermatophyta</taxon>
        <taxon>Magnoliopsida</taxon>
        <taxon>eudicotyledons</taxon>
        <taxon>Gunneridae</taxon>
        <taxon>Pentapetalae</taxon>
        <taxon>asterids</taxon>
        <taxon>campanulids</taxon>
        <taxon>Asterales</taxon>
        <taxon>Asteraceae</taxon>
        <taxon>Cichorioideae</taxon>
        <taxon>Cichorieae</taxon>
        <taxon>Lactucinae</taxon>
        <taxon>Lactuca</taxon>
    </lineage>
</organism>
<evidence type="ECO:0000313" key="2">
    <source>
        <dbReference type="Proteomes" id="UP001157418"/>
    </source>
</evidence>
<dbReference type="Proteomes" id="UP001157418">
    <property type="component" value="Unassembled WGS sequence"/>
</dbReference>
<accession>A0AAU9NQM4</accession>
<reference evidence="1 2" key="1">
    <citation type="submission" date="2022-01" db="EMBL/GenBank/DDBJ databases">
        <authorList>
            <person name="Xiong W."/>
            <person name="Schranz E."/>
        </authorList>
    </citation>
    <scope>NUCLEOTIDE SEQUENCE [LARGE SCALE GENOMIC DNA]</scope>
</reference>
<sequence>MWEIQTDVDITPPDTRLSHANLSYFSRLLYRDFGAPNVGFLSPIVLYIRKFDASLLFTTFKVINLPVQENPFLFQALFIIFSTASMDASSSVDEQMAQSTILGIMANQNLILNLHLSKYNAFLQPLIECMRYSPTTN</sequence>
<dbReference type="AlphaFoldDB" id="A0AAU9NQM4"/>
<protein>
    <submittedName>
        <fullName evidence="1">Uncharacterized protein</fullName>
    </submittedName>
</protein>
<gene>
    <name evidence="1" type="ORF">LVIROSA_LOCUS26240</name>
</gene>
<comment type="caution">
    <text evidence="1">The sequence shown here is derived from an EMBL/GenBank/DDBJ whole genome shotgun (WGS) entry which is preliminary data.</text>
</comment>
<evidence type="ECO:0000313" key="1">
    <source>
        <dbReference type="EMBL" id="CAH1440083.1"/>
    </source>
</evidence>
<dbReference type="EMBL" id="CAKMRJ010005412">
    <property type="protein sequence ID" value="CAH1440083.1"/>
    <property type="molecule type" value="Genomic_DNA"/>
</dbReference>
<proteinExistence type="predicted"/>
<keyword evidence="2" id="KW-1185">Reference proteome</keyword>
<name>A0AAU9NQM4_9ASTR</name>